<evidence type="ECO:0000313" key="2">
    <source>
        <dbReference type="EMBL" id="EIM79829.1"/>
    </source>
</evidence>
<evidence type="ECO:0000256" key="1">
    <source>
        <dbReference type="SAM" id="MobiDB-lite"/>
    </source>
</evidence>
<feature type="region of interest" description="Disordered" evidence="1">
    <location>
        <begin position="60"/>
        <end position="100"/>
    </location>
</feature>
<evidence type="ECO:0000313" key="3">
    <source>
        <dbReference type="Proteomes" id="UP000053927"/>
    </source>
</evidence>
<sequence length="100" mass="10984">MKRTGVGRLTEFMRKATRAVVVYEGSREEMSETKRYASVAKDVGSDGTTYLSHTVDDTRPENVRQNEKVASVNSTMPSAPSTPTHAANAPTTFPEEHILV</sequence>
<feature type="compositionally biased region" description="Polar residues" evidence="1">
    <location>
        <begin position="71"/>
        <end position="91"/>
    </location>
</feature>
<proteinExistence type="predicted"/>
<dbReference type="GeneID" id="18795894"/>
<reference evidence="3" key="1">
    <citation type="journal article" date="2012" name="Science">
        <title>The Paleozoic origin of enzymatic lignin decomposition reconstructed from 31 fungal genomes.</title>
        <authorList>
            <person name="Floudas D."/>
            <person name="Binder M."/>
            <person name="Riley R."/>
            <person name="Barry K."/>
            <person name="Blanchette R.A."/>
            <person name="Henrissat B."/>
            <person name="Martinez A.T."/>
            <person name="Otillar R."/>
            <person name="Spatafora J.W."/>
            <person name="Yadav J.S."/>
            <person name="Aerts A."/>
            <person name="Benoit I."/>
            <person name="Boyd A."/>
            <person name="Carlson A."/>
            <person name="Copeland A."/>
            <person name="Coutinho P.M."/>
            <person name="de Vries R.P."/>
            <person name="Ferreira P."/>
            <person name="Findley K."/>
            <person name="Foster B."/>
            <person name="Gaskell J."/>
            <person name="Glotzer D."/>
            <person name="Gorecki P."/>
            <person name="Heitman J."/>
            <person name="Hesse C."/>
            <person name="Hori C."/>
            <person name="Igarashi K."/>
            <person name="Jurgens J.A."/>
            <person name="Kallen N."/>
            <person name="Kersten P."/>
            <person name="Kohler A."/>
            <person name="Kuees U."/>
            <person name="Kumar T.K.A."/>
            <person name="Kuo A."/>
            <person name="LaButti K."/>
            <person name="Larrondo L.F."/>
            <person name="Lindquist E."/>
            <person name="Ling A."/>
            <person name="Lombard V."/>
            <person name="Lucas S."/>
            <person name="Lundell T."/>
            <person name="Martin R."/>
            <person name="McLaughlin D.J."/>
            <person name="Morgenstern I."/>
            <person name="Morin E."/>
            <person name="Murat C."/>
            <person name="Nagy L.G."/>
            <person name="Nolan M."/>
            <person name="Ohm R.A."/>
            <person name="Patyshakuliyeva A."/>
            <person name="Rokas A."/>
            <person name="Ruiz-Duenas F.J."/>
            <person name="Sabat G."/>
            <person name="Salamov A."/>
            <person name="Samejima M."/>
            <person name="Schmutz J."/>
            <person name="Slot J.C."/>
            <person name="St John F."/>
            <person name="Stenlid J."/>
            <person name="Sun H."/>
            <person name="Sun S."/>
            <person name="Syed K."/>
            <person name="Tsang A."/>
            <person name="Wiebenga A."/>
            <person name="Young D."/>
            <person name="Pisabarro A."/>
            <person name="Eastwood D.C."/>
            <person name="Martin F."/>
            <person name="Cullen D."/>
            <person name="Grigoriev I.V."/>
            <person name="Hibbett D.S."/>
        </authorList>
    </citation>
    <scope>NUCLEOTIDE SEQUENCE [LARGE SCALE GENOMIC DNA]</scope>
    <source>
        <strain evidence="3">FP-91666</strain>
    </source>
</reference>
<keyword evidence="3" id="KW-1185">Reference proteome</keyword>
<name>R7RWW9_STEHR</name>
<accession>R7RWW9</accession>
<gene>
    <name evidence="2" type="ORF">STEHIDRAFT_116301</name>
</gene>
<dbReference type="RefSeq" id="XP_007311133.1">
    <property type="nucleotide sequence ID" value="XM_007311071.1"/>
</dbReference>
<dbReference type="KEGG" id="shs:STEHIDRAFT_116301"/>
<organism evidence="2 3">
    <name type="scientific">Stereum hirsutum (strain FP-91666)</name>
    <name type="common">White-rot fungus</name>
    <dbReference type="NCBI Taxonomy" id="721885"/>
    <lineage>
        <taxon>Eukaryota</taxon>
        <taxon>Fungi</taxon>
        <taxon>Dikarya</taxon>
        <taxon>Basidiomycota</taxon>
        <taxon>Agaricomycotina</taxon>
        <taxon>Agaricomycetes</taxon>
        <taxon>Russulales</taxon>
        <taxon>Stereaceae</taxon>
        <taxon>Stereum</taxon>
    </lineage>
</organism>
<dbReference type="EMBL" id="JH687401">
    <property type="protein sequence ID" value="EIM79829.1"/>
    <property type="molecule type" value="Genomic_DNA"/>
</dbReference>
<protein>
    <submittedName>
        <fullName evidence="2">Uncharacterized protein</fullName>
    </submittedName>
</protein>
<dbReference type="AlphaFoldDB" id="R7RWW9"/>
<dbReference type="Proteomes" id="UP000053927">
    <property type="component" value="Unassembled WGS sequence"/>
</dbReference>